<dbReference type="InterPro" id="IPR000914">
    <property type="entry name" value="SBP_5_dom"/>
</dbReference>
<sequence length="900" mass="99069">MKNNNSGFKAKNAGISIVVILAMLISGLAVLATPVTIAEENIGGPYGGSLRVALKSEPSSLNPLASQLNESATQIIDILYDSLGRIDPYTLEIKPWMASSWNIDPADTSIVSVVLKPGILWHDGTPVTLDDIEYTFGPNGYNIGYISAVSKNITSNTITFDMTAPDSRFFSEMMLNKIVPKDFTPTSAPKGCGPFKLVSSDSVSTVVEAFDDHFNARPYIDSMTYTYYPWDVDYDPDSYPYTQNFVVDPRFDGFYRAAYDLMTDKLDYIGWDLTTNQTTGMIELGGNSTSSLLLNANTTLVRSNGLRQWYLGFNNAPGHILNEVAIRKAISYAINKDALTVYDISGGLEKSDSIISKYNLPWYNSTITPHGYDVAAARKILDDANYMDYNSDGYIDKPGPIIPTSGYENISLTLLGPKIEDVTPYTMSTNIITWFEILGIKVTLISNTTESHMTEILADNFDMFLTNEESIRLDPQFLNGLYHSDSISTDDNLLNFQGTYKVDNSSLSTQIVNNLTWTAQLNHTNIAGDVMVFHNGTLVPDTAYDVDNETGLFTLDQTFQIDYANDTLNITYSYLPFDHLIEKANAQMDPLLRAKYIKEAQSVLADLEPSIPLFSYRISHAYKSNIFVDWVPTLGGINNYWSFTNIKNKVIGDTAVTLSSPKKFLTEGESQSLFVKVLDLDGAAIEGSTMIFTGEGTFGIPEYDAAGQQYTVEYTAPATPTSKTISILVDVYTVGYNYGSDTMELTIHPKVKTLAVELVRGTTNLPSGNETTLTVIVTDKDNSTAKISGATVVLEMTPVGLGGYLEEITGTTNAQGQFITTFGSDNVTIDTTFRITAYVSKEGYVDSEMTTSISVSKDPTIEDESTDRGFLDLPAPSFLAVLILLTTMSVVYATYRRKRN</sequence>
<evidence type="ECO:0000256" key="2">
    <source>
        <dbReference type="ARBA" id="ARBA00022448"/>
    </source>
</evidence>
<feature type="domain" description="Solute-binding protein family 5" evidence="5">
    <location>
        <begin position="285"/>
        <end position="485"/>
    </location>
</feature>
<keyword evidence="4" id="KW-0812">Transmembrane</keyword>
<dbReference type="SUPFAM" id="SSF53850">
    <property type="entry name" value="Periplasmic binding protein-like II"/>
    <property type="match status" value="1"/>
</dbReference>
<evidence type="ECO:0000256" key="1">
    <source>
        <dbReference type="ARBA" id="ARBA00005695"/>
    </source>
</evidence>
<accession>A0A871YCE6</accession>
<evidence type="ECO:0000313" key="6">
    <source>
        <dbReference type="EMBL" id="QOV09144.1"/>
    </source>
</evidence>
<keyword evidence="2" id="KW-0813">Transport</keyword>
<dbReference type="Pfam" id="PF00496">
    <property type="entry name" value="SBP_bac_5"/>
    <property type="match status" value="2"/>
</dbReference>
<comment type="similarity">
    <text evidence="1">Belongs to the bacterial solute-binding protein 5 family.</text>
</comment>
<dbReference type="GO" id="GO:0015833">
    <property type="term" value="P:peptide transport"/>
    <property type="evidence" value="ECO:0007669"/>
    <property type="project" value="TreeGrafter"/>
</dbReference>
<keyword evidence="4" id="KW-0472">Membrane</keyword>
<keyword evidence="4" id="KW-1133">Transmembrane helix</keyword>
<dbReference type="Gene3D" id="3.10.105.10">
    <property type="entry name" value="Dipeptide-binding Protein, Domain 3"/>
    <property type="match status" value="2"/>
</dbReference>
<feature type="domain" description="Solute-binding protein family 5" evidence="5">
    <location>
        <begin position="92"/>
        <end position="229"/>
    </location>
</feature>
<evidence type="ECO:0000256" key="3">
    <source>
        <dbReference type="ARBA" id="ARBA00022729"/>
    </source>
</evidence>
<gene>
    <name evidence="6" type="primary">sgrR</name>
    <name evidence="6" type="ORF">HULAa36F11_00027</name>
</gene>
<dbReference type="PANTHER" id="PTHR30290:SF9">
    <property type="entry name" value="OLIGOPEPTIDE-BINDING PROTEIN APPA"/>
    <property type="match status" value="1"/>
</dbReference>
<dbReference type="EMBL" id="MW122884">
    <property type="protein sequence ID" value="QOV09144.1"/>
    <property type="molecule type" value="Genomic_DNA"/>
</dbReference>
<keyword evidence="3" id="KW-0732">Signal</keyword>
<dbReference type="CDD" id="cd00995">
    <property type="entry name" value="PBP2_NikA_DppA_OppA_like"/>
    <property type="match status" value="1"/>
</dbReference>
<proteinExistence type="inferred from homology"/>
<dbReference type="AlphaFoldDB" id="A0A871YCE6"/>
<feature type="transmembrane region" description="Helical" evidence="4">
    <location>
        <begin position="875"/>
        <end position="895"/>
    </location>
</feature>
<dbReference type="InterPro" id="IPR039424">
    <property type="entry name" value="SBP_5"/>
</dbReference>
<feature type="transmembrane region" description="Helical" evidence="4">
    <location>
        <begin position="12"/>
        <end position="32"/>
    </location>
</feature>
<name>A0A871YCE6_9ARCH</name>
<dbReference type="GO" id="GO:1904680">
    <property type="term" value="F:peptide transmembrane transporter activity"/>
    <property type="evidence" value="ECO:0007669"/>
    <property type="project" value="TreeGrafter"/>
</dbReference>
<dbReference type="Gene3D" id="3.40.190.10">
    <property type="entry name" value="Periplasmic binding protein-like II"/>
    <property type="match status" value="1"/>
</dbReference>
<protein>
    <submittedName>
        <fullName evidence="6">HTH-type transcriptional regulator SgrR</fullName>
    </submittedName>
</protein>
<dbReference type="PANTHER" id="PTHR30290">
    <property type="entry name" value="PERIPLASMIC BINDING COMPONENT OF ABC TRANSPORTER"/>
    <property type="match status" value="1"/>
</dbReference>
<organism evidence="6">
    <name type="scientific">uncultured Thermoplasmata archaeon</name>
    <dbReference type="NCBI Taxonomy" id="376542"/>
    <lineage>
        <taxon>Archaea</taxon>
        <taxon>Methanobacteriati</taxon>
        <taxon>Thermoplasmatota</taxon>
        <taxon>Thermoplasmata</taxon>
        <taxon>environmental samples</taxon>
    </lineage>
</organism>
<reference evidence="6" key="1">
    <citation type="submission" date="2020-10" db="EMBL/GenBank/DDBJ databases">
        <title>Diverse heliorhodopsins detected via functional metagenomics in peat lake Actinobacteria, Chloroflexi and Archaea.</title>
        <authorList>
            <person name="Chazan A."/>
            <person name="Rozenberg A."/>
            <person name="Tahan R."/>
            <person name="Mannen K."/>
            <person name="Nagata T."/>
            <person name="Yaish S."/>
            <person name="Larom S."/>
            <person name="Kandori H."/>
            <person name="Inoue K."/>
            <person name="Beja O."/>
            <person name="Pushkarev A."/>
        </authorList>
    </citation>
    <scope>NUCLEOTIDE SEQUENCE</scope>
</reference>
<evidence type="ECO:0000256" key="4">
    <source>
        <dbReference type="SAM" id="Phobius"/>
    </source>
</evidence>
<evidence type="ECO:0000259" key="5">
    <source>
        <dbReference type="Pfam" id="PF00496"/>
    </source>
</evidence>